<accession>A0ABQ3FK94</accession>
<sequence length="108" mass="11467">MELRAILFRLLAMAVFMAAVGLSPGAVSIANAMPQPQRAQAMTTPDCHSMTADRMNETCRQHCLGQTVMTEAFAPPGLVQRVVPFEPAPVLALAASTGPEPEGKPPRP</sequence>
<organism evidence="2 3">
    <name type="scientific">Gemmobacter nanjingensis</name>
    <dbReference type="NCBI Taxonomy" id="488454"/>
    <lineage>
        <taxon>Bacteria</taxon>
        <taxon>Pseudomonadati</taxon>
        <taxon>Pseudomonadota</taxon>
        <taxon>Alphaproteobacteria</taxon>
        <taxon>Rhodobacterales</taxon>
        <taxon>Paracoccaceae</taxon>
        <taxon>Gemmobacter</taxon>
    </lineage>
</organism>
<proteinExistence type="predicted"/>
<feature type="signal peptide" evidence="1">
    <location>
        <begin position="1"/>
        <end position="32"/>
    </location>
</feature>
<keyword evidence="3" id="KW-1185">Reference proteome</keyword>
<feature type="chain" id="PRO_5046618062" evidence="1">
    <location>
        <begin position="33"/>
        <end position="108"/>
    </location>
</feature>
<comment type="caution">
    <text evidence="2">The sequence shown here is derived from an EMBL/GenBank/DDBJ whole genome shotgun (WGS) entry which is preliminary data.</text>
</comment>
<reference evidence="3" key="1">
    <citation type="journal article" date="2019" name="Int. J. Syst. Evol. Microbiol.">
        <title>The Global Catalogue of Microorganisms (GCM) 10K type strain sequencing project: providing services to taxonomists for standard genome sequencing and annotation.</title>
        <authorList>
            <consortium name="The Broad Institute Genomics Platform"/>
            <consortium name="The Broad Institute Genome Sequencing Center for Infectious Disease"/>
            <person name="Wu L."/>
            <person name="Ma J."/>
        </authorList>
    </citation>
    <scope>NUCLEOTIDE SEQUENCE [LARGE SCALE GENOMIC DNA]</scope>
    <source>
        <strain evidence="3">KCTC 23298</strain>
    </source>
</reference>
<dbReference type="Proteomes" id="UP000658305">
    <property type="component" value="Unassembled WGS sequence"/>
</dbReference>
<dbReference type="EMBL" id="BMYI01000009">
    <property type="protein sequence ID" value="GHC27421.1"/>
    <property type="molecule type" value="Genomic_DNA"/>
</dbReference>
<name>A0ABQ3FK94_9RHOB</name>
<keyword evidence="1" id="KW-0732">Signal</keyword>
<protein>
    <submittedName>
        <fullName evidence="2">Uncharacterized protein</fullName>
    </submittedName>
</protein>
<evidence type="ECO:0000313" key="2">
    <source>
        <dbReference type="EMBL" id="GHC27421.1"/>
    </source>
</evidence>
<gene>
    <name evidence="2" type="ORF">GCM10007291_29400</name>
</gene>
<evidence type="ECO:0000313" key="3">
    <source>
        <dbReference type="Proteomes" id="UP000658305"/>
    </source>
</evidence>
<evidence type="ECO:0000256" key="1">
    <source>
        <dbReference type="SAM" id="SignalP"/>
    </source>
</evidence>